<dbReference type="EMBL" id="AJWZ01007080">
    <property type="protein sequence ID" value="EKC57923.1"/>
    <property type="molecule type" value="Genomic_DNA"/>
</dbReference>
<feature type="non-terminal residue" evidence="1">
    <location>
        <position position="173"/>
    </location>
</feature>
<keyword evidence="1" id="KW-0418">Kinase</keyword>
<keyword evidence="1" id="KW-0808">Transferase</keyword>
<accession>K1SJZ0</accession>
<protein>
    <submittedName>
        <fullName evidence="1">Pyruvate, water dikinase</fullName>
    </submittedName>
</protein>
<proteinExistence type="predicted"/>
<dbReference type="AlphaFoldDB" id="K1SJZ0"/>
<dbReference type="GO" id="GO:0016301">
    <property type="term" value="F:kinase activity"/>
    <property type="evidence" value="ECO:0007669"/>
    <property type="project" value="UniProtKB-KW"/>
</dbReference>
<reference evidence="1" key="1">
    <citation type="journal article" date="2013" name="Environ. Microbiol.">
        <title>Microbiota from the distal guts of lean and obese adolescents exhibit partial functional redundancy besides clear differences in community structure.</title>
        <authorList>
            <person name="Ferrer M."/>
            <person name="Ruiz A."/>
            <person name="Lanza F."/>
            <person name="Haange S.B."/>
            <person name="Oberbach A."/>
            <person name="Till H."/>
            <person name="Bargiela R."/>
            <person name="Campoy C."/>
            <person name="Segura M.T."/>
            <person name="Richter M."/>
            <person name="von Bergen M."/>
            <person name="Seifert J."/>
            <person name="Suarez A."/>
        </authorList>
    </citation>
    <scope>NUCLEOTIDE SEQUENCE</scope>
</reference>
<organism evidence="1">
    <name type="scientific">human gut metagenome</name>
    <dbReference type="NCBI Taxonomy" id="408170"/>
    <lineage>
        <taxon>unclassified sequences</taxon>
        <taxon>metagenomes</taxon>
        <taxon>organismal metagenomes</taxon>
    </lineage>
</organism>
<evidence type="ECO:0000313" key="1">
    <source>
        <dbReference type="EMBL" id="EKC57923.1"/>
    </source>
</evidence>
<gene>
    <name evidence="1" type="ORF">OBE_10279</name>
</gene>
<sequence length="173" mass="19234">MVADLLAHLLAAVGKVIKVALGAVVAQPQGGGLKDASKSQKISIFAQTLTSFMENNIPQEWNKFYLKDVSFVNLMMRRIYNVLIVANPYDAFMLEDDGRIEEKIYNEYMELGLRYPPTFTQVSTTEEAAAVLRSTVIDLVICMPGNADNDAFDVARDIKGKFPNIHCVVLTPF</sequence>
<name>K1SJZ0_9ZZZZ</name>
<keyword evidence="1" id="KW-0670">Pyruvate</keyword>
<comment type="caution">
    <text evidence="1">The sequence shown here is derived from an EMBL/GenBank/DDBJ whole genome shotgun (WGS) entry which is preliminary data.</text>
</comment>